<gene>
    <name evidence="8" type="ORF">MEUPH1_LOCUS5969</name>
</gene>
<feature type="compositionally biased region" description="Polar residues" evidence="7">
    <location>
        <begin position="21"/>
        <end position="31"/>
    </location>
</feature>
<feature type="compositionally biased region" description="Low complexity" evidence="7">
    <location>
        <begin position="95"/>
        <end position="142"/>
    </location>
</feature>
<dbReference type="PROSITE" id="PS51491">
    <property type="entry name" value="TAU_MAP_2"/>
    <property type="match status" value="4"/>
</dbReference>
<dbReference type="AlphaFoldDB" id="A0AAV0VYL5"/>
<evidence type="ECO:0000256" key="5">
    <source>
        <dbReference type="ARBA" id="ARBA00023212"/>
    </source>
</evidence>
<evidence type="ECO:0000313" key="8">
    <source>
        <dbReference type="EMBL" id="CAI6349407.1"/>
    </source>
</evidence>
<feature type="compositionally biased region" description="Basic and acidic residues" evidence="7">
    <location>
        <begin position="436"/>
        <end position="462"/>
    </location>
</feature>
<organism evidence="8 9">
    <name type="scientific">Macrosiphum euphorbiae</name>
    <name type="common">potato aphid</name>
    <dbReference type="NCBI Taxonomy" id="13131"/>
    <lineage>
        <taxon>Eukaryota</taxon>
        <taxon>Metazoa</taxon>
        <taxon>Ecdysozoa</taxon>
        <taxon>Arthropoda</taxon>
        <taxon>Hexapoda</taxon>
        <taxon>Insecta</taxon>
        <taxon>Pterygota</taxon>
        <taxon>Neoptera</taxon>
        <taxon>Paraneoptera</taxon>
        <taxon>Hemiptera</taxon>
        <taxon>Sternorrhyncha</taxon>
        <taxon>Aphidomorpha</taxon>
        <taxon>Aphidoidea</taxon>
        <taxon>Aphididae</taxon>
        <taxon>Macrosiphini</taxon>
        <taxon>Macrosiphum</taxon>
    </lineage>
</organism>
<evidence type="ECO:0000256" key="6">
    <source>
        <dbReference type="RuleBase" id="RU000686"/>
    </source>
</evidence>
<dbReference type="PANTHER" id="PTHR11501">
    <property type="entry name" value="MICROTUBULE-ASSOCIATED PROTEIN"/>
    <property type="match status" value="1"/>
</dbReference>
<keyword evidence="6" id="KW-0493">Microtubule</keyword>
<evidence type="ECO:0000256" key="1">
    <source>
        <dbReference type="ARBA" id="ARBA00004245"/>
    </source>
</evidence>
<feature type="compositionally biased region" description="Polar residues" evidence="7">
    <location>
        <begin position="808"/>
        <end position="829"/>
    </location>
</feature>
<keyword evidence="9" id="KW-1185">Reference proteome</keyword>
<reference evidence="8 9" key="1">
    <citation type="submission" date="2023-01" db="EMBL/GenBank/DDBJ databases">
        <authorList>
            <person name="Whitehead M."/>
        </authorList>
    </citation>
    <scope>NUCLEOTIDE SEQUENCE [LARGE SCALE GENOMIC DNA]</scope>
</reference>
<dbReference type="EMBL" id="CARXXK010000001">
    <property type="protein sequence ID" value="CAI6349407.1"/>
    <property type="molecule type" value="Genomic_DNA"/>
</dbReference>
<feature type="compositionally biased region" description="Basic and acidic residues" evidence="7">
    <location>
        <begin position="493"/>
        <end position="523"/>
    </location>
</feature>
<keyword evidence="4" id="KW-0677">Repeat</keyword>
<feature type="compositionally biased region" description="Basic and acidic residues" evidence="7">
    <location>
        <begin position="590"/>
        <end position="599"/>
    </location>
</feature>
<dbReference type="Pfam" id="PF00418">
    <property type="entry name" value="Tubulin-binding"/>
    <property type="match status" value="4"/>
</dbReference>
<feature type="compositionally biased region" description="Low complexity" evidence="7">
    <location>
        <begin position="297"/>
        <end position="317"/>
    </location>
</feature>
<comment type="subcellular location">
    <subcellularLocation>
        <location evidence="1 6">Cytoplasm</location>
        <location evidence="1 6">Cytoskeleton</location>
    </subcellularLocation>
</comment>
<dbReference type="GO" id="GO:0005874">
    <property type="term" value="C:microtubule"/>
    <property type="evidence" value="ECO:0007669"/>
    <property type="project" value="UniProtKB-KW"/>
</dbReference>
<evidence type="ECO:0000256" key="3">
    <source>
        <dbReference type="ARBA" id="ARBA00022553"/>
    </source>
</evidence>
<feature type="compositionally biased region" description="Polar residues" evidence="7">
    <location>
        <begin position="279"/>
        <end position="290"/>
    </location>
</feature>
<evidence type="ECO:0000256" key="2">
    <source>
        <dbReference type="ARBA" id="ARBA00022490"/>
    </source>
</evidence>
<feature type="compositionally biased region" description="Low complexity" evidence="7">
    <location>
        <begin position="58"/>
        <end position="68"/>
    </location>
</feature>
<dbReference type="InterPro" id="IPR027324">
    <property type="entry name" value="MAP2/MAP4/Tau"/>
</dbReference>
<dbReference type="InterPro" id="IPR001084">
    <property type="entry name" value="MAP_tubulin-bd_rpt"/>
</dbReference>
<accession>A0AAV0VYL5</accession>
<feature type="compositionally biased region" description="Basic and acidic residues" evidence="7">
    <location>
        <begin position="339"/>
        <end position="354"/>
    </location>
</feature>
<dbReference type="PROSITE" id="PS00229">
    <property type="entry name" value="TAU_MAP_1"/>
    <property type="match status" value="3"/>
</dbReference>
<keyword evidence="3" id="KW-0597">Phosphoprotein</keyword>
<proteinExistence type="predicted"/>
<feature type="compositionally biased region" description="Basic and acidic residues" evidence="7">
    <location>
        <begin position="607"/>
        <end position="616"/>
    </location>
</feature>
<keyword evidence="2 6" id="KW-0963">Cytoplasm</keyword>
<name>A0AAV0VYL5_9HEMI</name>
<dbReference type="GO" id="GO:0043005">
    <property type="term" value="C:neuron projection"/>
    <property type="evidence" value="ECO:0007669"/>
    <property type="project" value="TreeGrafter"/>
</dbReference>
<feature type="compositionally biased region" description="Basic and acidic residues" evidence="7">
    <location>
        <begin position="386"/>
        <end position="415"/>
    </location>
</feature>
<feature type="compositionally biased region" description="Basic and acidic residues" evidence="7">
    <location>
        <begin position="569"/>
        <end position="584"/>
    </location>
</feature>
<sequence length="836" mass="92112">MDSHRRSSIVEPTGGGYVPDTRSQLNTTTVQPKPPQQRAPEFGARPPRPEFYQQGPYGAPNRPQGQQQRPPPPRTPGDNKASPWNLIRQTLPPDVGVRGPGQLQQQRGPPPQNYNNINNNNSMQQRPPMQQEQQQYRQQLPMQDRRGPTSRVGDDRTQFRSENGRQARPVGGDDDEEVVVNSSINQQQQPALNRRDSTVFAGGRIGDGTADPNKQWQPRAVAPGAVQYGKPQQQEQQYGRQSLVIPEGQEQTRFPTQAAGGYNSTRPAAPQEDDGVLNGSRQPAQVQNGMQKIRDLQPQQQQQQPQQQKQQQQQQQQHLLTRRDSVLDANTAKAGVDMMSRKNDLVAEYGRRPAQDLLQDEGGNRRQSELTGGARRLAPGQESVQEDGKRPAAEFKKTEQEDVTGRRLTDFKNIRSEVGPTAEYGAASRQVAAATRPDDRPSAVRDYEQPRYERKTSPEKDQPAAQRPVAVEHGNRASELRKLHFEATHLKTAKEQTRVAHDDGKVGSARGREPPVDETRAARDYAAAAVKSTSDGDPLNERYRATFISAEDRVAVGDDEVVPQLSKNSRPDTLKIIKDNEPLKDSSNSKGDHQNDNDVGKSPSKIPKKDRSELKTPTRAVTPKSPAESVMSIGQKRLPMNKVQVGSAPSPNLKVVRSKVGSLQNTSHKPGGGQVKIENRKLEWKAGTRVEAKNDAYVPGGGDKKIQSVKLQWNAKPKVGSLDNKTHKPGGGDKKIETVKLDFKDKAKPKIGSKDNIKHTPGGGAVKIEDQKVDVIKAQSKVGSLDNMKHRPGGGEVKIFDDKSYIKQTTAGQIGTPTKTQSSRSSQAGNVAEQEI</sequence>
<protein>
    <recommendedName>
        <fullName evidence="6">Microtubule-associated protein</fullName>
    </recommendedName>
</protein>
<feature type="compositionally biased region" description="Basic and acidic residues" evidence="7">
    <location>
        <begin position="143"/>
        <end position="165"/>
    </location>
</feature>
<dbReference type="PANTHER" id="PTHR11501:SF18">
    <property type="entry name" value="MICROTUBULE-ASSOCIATED PROTEIN"/>
    <property type="match status" value="1"/>
</dbReference>
<keyword evidence="5 6" id="KW-0206">Cytoskeleton</keyword>
<feature type="compositionally biased region" description="Low complexity" evidence="7">
    <location>
        <begin position="227"/>
        <end position="241"/>
    </location>
</feature>
<dbReference type="GO" id="GO:0000226">
    <property type="term" value="P:microtubule cytoskeleton organization"/>
    <property type="evidence" value="ECO:0007669"/>
    <property type="project" value="TreeGrafter"/>
</dbReference>
<feature type="region of interest" description="Disordered" evidence="7">
    <location>
        <begin position="493"/>
        <end position="652"/>
    </location>
</feature>
<dbReference type="Proteomes" id="UP001160148">
    <property type="component" value="Unassembled WGS sequence"/>
</dbReference>
<evidence type="ECO:0000256" key="7">
    <source>
        <dbReference type="SAM" id="MobiDB-lite"/>
    </source>
</evidence>
<feature type="region of interest" description="Disordered" evidence="7">
    <location>
        <begin position="1"/>
        <end position="474"/>
    </location>
</feature>
<evidence type="ECO:0000256" key="4">
    <source>
        <dbReference type="ARBA" id="ARBA00022737"/>
    </source>
</evidence>
<feature type="region of interest" description="Disordered" evidence="7">
    <location>
        <begin position="808"/>
        <end position="836"/>
    </location>
</feature>
<evidence type="ECO:0000313" key="9">
    <source>
        <dbReference type="Proteomes" id="UP001160148"/>
    </source>
</evidence>
<dbReference type="GO" id="GO:0008017">
    <property type="term" value="F:microtubule binding"/>
    <property type="evidence" value="ECO:0007669"/>
    <property type="project" value="InterPro"/>
</dbReference>
<comment type="caution">
    <text evidence="8">The sequence shown here is derived from an EMBL/GenBank/DDBJ whole genome shotgun (WGS) entry which is preliminary data.</text>
</comment>
<dbReference type="GO" id="GO:0031175">
    <property type="term" value="P:neuron projection development"/>
    <property type="evidence" value="ECO:0007669"/>
    <property type="project" value="TreeGrafter"/>
</dbReference>
<feature type="compositionally biased region" description="Basic and acidic residues" evidence="7">
    <location>
        <begin position="539"/>
        <end position="556"/>
    </location>
</feature>